<name>A0A0A0L3G2_CUCSA</name>
<sequence>MALVQPHTPASSISSSSASLFGTYLQQFRPLTTTLNLRSNHSISHRSTCRASWQELAGVLIFSAIPFTAVKAIANSPLGGSLQRQLEKKKNSAVANSSKFKALAEEARKDRKRLLKKIVETNESLVKQLIGIILNLLQIQNVTIKLSDSLLVSACIKRLDAFHVAALAGRPPRSHSDLFSAHICIILFTHLSHSPANMLNLWLTAATIELVMPPERRNESLNFIRALDLDDCSANKQSFVKR</sequence>
<reference evidence="1 2" key="3">
    <citation type="journal article" date="2010" name="BMC Genomics">
        <title>Transcriptome sequencing and comparative analysis of cucumber flowers with different sex types.</title>
        <authorList>
            <person name="Guo S."/>
            <person name="Zheng Y."/>
            <person name="Joung J.G."/>
            <person name="Liu S."/>
            <person name="Zhang Z."/>
            <person name="Crasta O.R."/>
            <person name="Sobral B.W."/>
            <person name="Xu Y."/>
            <person name="Huang S."/>
            <person name="Fei Z."/>
        </authorList>
    </citation>
    <scope>NUCLEOTIDE SEQUENCE [LARGE SCALE GENOMIC DNA]</scope>
    <source>
        <strain evidence="2">cv. 9930</strain>
    </source>
</reference>
<dbReference type="eggNOG" id="ENOG502QQ8A">
    <property type="taxonomic scope" value="Eukaryota"/>
</dbReference>
<keyword evidence="2" id="KW-1185">Reference proteome</keyword>
<dbReference type="Gramene" id="KGN55549">
    <property type="protein sequence ID" value="KGN55549"/>
    <property type="gene ID" value="Csa_4G664560"/>
</dbReference>
<dbReference type="GO" id="GO:0009768">
    <property type="term" value="P:photosynthesis, light harvesting in photosystem I"/>
    <property type="evidence" value="ECO:0000318"/>
    <property type="project" value="GO_Central"/>
</dbReference>
<protein>
    <submittedName>
        <fullName evidence="1">Uncharacterized protein</fullName>
    </submittedName>
</protein>
<reference evidence="1 2" key="4">
    <citation type="journal article" date="2011" name="BMC Genomics">
        <title>RNA-Seq improves annotation of protein-coding genes in the cucumber genome.</title>
        <authorList>
            <person name="Li Z."/>
            <person name="Zhang Z."/>
            <person name="Yan P."/>
            <person name="Huang S."/>
            <person name="Fei Z."/>
            <person name="Lin K."/>
        </authorList>
    </citation>
    <scope>NUCLEOTIDE SEQUENCE [LARGE SCALE GENOMIC DNA]</scope>
    <source>
        <strain evidence="2">cv. 9930</strain>
    </source>
</reference>
<dbReference type="GO" id="GO:0009416">
    <property type="term" value="P:response to light stimulus"/>
    <property type="evidence" value="ECO:0000318"/>
    <property type="project" value="GO_Central"/>
</dbReference>
<dbReference type="STRING" id="3659.A0A0A0L3G2"/>
<gene>
    <name evidence="1" type="ORF">Csa_4G664560</name>
</gene>
<dbReference type="AlphaFoldDB" id="A0A0A0L3G2"/>
<proteinExistence type="predicted"/>
<evidence type="ECO:0000313" key="2">
    <source>
        <dbReference type="Proteomes" id="UP000029981"/>
    </source>
</evidence>
<organism evidence="1 2">
    <name type="scientific">Cucumis sativus</name>
    <name type="common">Cucumber</name>
    <dbReference type="NCBI Taxonomy" id="3659"/>
    <lineage>
        <taxon>Eukaryota</taxon>
        <taxon>Viridiplantae</taxon>
        <taxon>Streptophyta</taxon>
        <taxon>Embryophyta</taxon>
        <taxon>Tracheophyta</taxon>
        <taxon>Spermatophyta</taxon>
        <taxon>Magnoliopsida</taxon>
        <taxon>eudicotyledons</taxon>
        <taxon>Gunneridae</taxon>
        <taxon>Pentapetalae</taxon>
        <taxon>rosids</taxon>
        <taxon>fabids</taxon>
        <taxon>Cucurbitales</taxon>
        <taxon>Cucurbitaceae</taxon>
        <taxon>Benincaseae</taxon>
        <taxon>Cucumis</taxon>
    </lineage>
</organism>
<reference evidence="1 2" key="1">
    <citation type="journal article" date="2009" name="Nat. Genet.">
        <title>The genome of the cucumber, Cucumis sativus L.</title>
        <authorList>
            <person name="Huang S."/>
            <person name="Li R."/>
            <person name="Zhang Z."/>
            <person name="Li L."/>
            <person name="Gu X."/>
            <person name="Fan W."/>
            <person name="Lucas W.J."/>
            <person name="Wang X."/>
            <person name="Xie B."/>
            <person name="Ni P."/>
            <person name="Ren Y."/>
            <person name="Zhu H."/>
            <person name="Li J."/>
            <person name="Lin K."/>
            <person name="Jin W."/>
            <person name="Fei Z."/>
            <person name="Li G."/>
            <person name="Staub J."/>
            <person name="Kilian A."/>
            <person name="van der Vossen E.A."/>
            <person name="Wu Y."/>
            <person name="Guo J."/>
            <person name="He J."/>
            <person name="Jia Z."/>
            <person name="Ren Y."/>
            <person name="Tian G."/>
            <person name="Lu Y."/>
            <person name="Ruan J."/>
            <person name="Qian W."/>
            <person name="Wang M."/>
            <person name="Huang Q."/>
            <person name="Li B."/>
            <person name="Xuan Z."/>
            <person name="Cao J."/>
            <person name="Asan"/>
            <person name="Wu Z."/>
            <person name="Zhang J."/>
            <person name="Cai Q."/>
            <person name="Bai Y."/>
            <person name="Zhao B."/>
            <person name="Han Y."/>
            <person name="Li Y."/>
            <person name="Li X."/>
            <person name="Wang S."/>
            <person name="Shi Q."/>
            <person name="Liu S."/>
            <person name="Cho W.K."/>
            <person name="Kim J.Y."/>
            <person name="Xu Y."/>
            <person name="Heller-Uszynska K."/>
            <person name="Miao H."/>
            <person name="Cheng Z."/>
            <person name="Zhang S."/>
            <person name="Wu J."/>
            <person name="Yang Y."/>
            <person name="Kang H."/>
            <person name="Li M."/>
            <person name="Liang H."/>
            <person name="Ren X."/>
            <person name="Shi Z."/>
            <person name="Wen M."/>
            <person name="Jian M."/>
            <person name="Yang H."/>
            <person name="Zhang G."/>
            <person name="Yang Z."/>
            <person name="Chen R."/>
            <person name="Liu S."/>
            <person name="Li J."/>
            <person name="Ma L."/>
            <person name="Liu H."/>
            <person name="Zhou Y."/>
            <person name="Zhao J."/>
            <person name="Fang X."/>
            <person name="Li G."/>
            <person name="Fang L."/>
            <person name="Li Y."/>
            <person name="Liu D."/>
            <person name="Zheng H."/>
            <person name="Zhang Y."/>
            <person name="Qin N."/>
            <person name="Li Z."/>
            <person name="Yang G."/>
            <person name="Yang S."/>
            <person name="Bolund L."/>
            <person name="Kristiansen K."/>
            <person name="Zheng H."/>
            <person name="Li S."/>
            <person name="Zhang X."/>
            <person name="Yang H."/>
            <person name="Wang J."/>
            <person name="Sun R."/>
            <person name="Zhang B."/>
            <person name="Jiang S."/>
            <person name="Wang J."/>
            <person name="Du Y."/>
            <person name="Li S."/>
        </authorList>
    </citation>
    <scope>NUCLEOTIDE SEQUENCE [LARGE SCALE GENOMIC DNA]</scope>
    <source>
        <strain evidence="2">cv. 9930</strain>
    </source>
</reference>
<reference evidence="1 2" key="2">
    <citation type="journal article" date="2009" name="PLoS ONE">
        <title>An integrated genetic and cytogenetic map of the cucumber genome.</title>
        <authorList>
            <person name="Ren Y."/>
            <person name="Zhang Z."/>
            <person name="Liu J."/>
            <person name="Staub J.E."/>
            <person name="Han Y."/>
            <person name="Cheng Z."/>
            <person name="Li X."/>
            <person name="Lu J."/>
            <person name="Miao H."/>
            <person name="Kang H."/>
            <person name="Xie B."/>
            <person name="Gu X."/>
            <person name="Wang X."/>
            <person name="Du Y."/>
            <person name="Jin W."/>
            <person name="Huang S."/>
        </authorList>
    </citation>
    <scope>NUCLEOTIDE SEQUENCE [LARGE SCALE GENOMIC DNA]</scope>
    <source>
        <strain evidence="2">cv. 9930</strain>
    </source>
</reference>
<dbReference type="EMBL" id="CM002925">
    <property type="protein sequence ID" value="KGN55549.1"/>
    <property type="molecule type" value="Genomic_DNA"/>
</dbReference>
<evidence type="ECO:0000313" key="1">
    <source>
        <dbReference type="EMBL" id="KGN55549.1"/>
    </source>
</evidence>
<accession>A0A0A0L3G2</accession>
<dbReference type="Proteomes" id="UP000029981">
    <property type="component" value="Chromosome 4"/>
</dbReference>